<dbReference type="InterPro" id="IPR051678">
    <property type="entry name" value="AGP_Transferase"/>
</dbReference>
<dbReference type="SUPFAM" id="SSF56112">
    <property type="entry name" value="Protein kinase-like (PK-like)"/>
    <property type="match status" value="1"/>
</dbReference>
<feature type="domain" description="Aminoglycoside phosphotransferase" evidence="1">
    <location>
        <begin position="71"/>
        <end position="269"/>
    </location>
</feature>
<evidence type="ECO:0000313" key="2">
    <source>
        <dbReference type="EMBL" id="KAF4239910.1"/>
    </source>
</evidence>
<gene>
    <name evidence="2" type="ORF">CNMCM6805_005367</name>
</gene>
<dbReference type="Gene3D" id="3.90.1200.10">
    <property type="match status" value="1"/>
</dbReference>
<evidence type="ECO:0000259" key="1">
    <source>
        <dbReference type="Pfam" id="PF01636"/>
    </source>
</evidence>
<dbReference type="Pfam" id="PF01636">
    <property type="entry name" value="APH"/>
    <property type="match status" value="1"/>
</dbReference>
<dbReference type="InterPro" id="IPR011009">
    <property type="entry name" value="Kinase-like_dom_sf"/>
</dbReference>
<dbReference type="CDD" id="cd05120">
    <property type="entry name" value="APH_ChoK_like"/>
    <property type="match status" value="1"/>
</dbReference>
<comment type="caution">
    <text evidence="2">The sequence shown here is derived from an EMBL/GenBank/DDBJ whole genome shotgun (WGS) entry which is preliminary data.</text>
</comment>
<reference evidence="2" key="2">
    <citation type="submission" date="2020-04" db="EMBL/GenBank/DDBJ databases">
        <authorList>
            <person name="Santos R.A.C."/>
            <person name="Steenwyk J.L."/>
            <person name="Rivero-Menendez O."/>
            <person name="Mead M.E."/>
            <person name="Silva L.P."/>
            <person name="Bastos R.W."/>
            <person name="Alastruey-Izquierdo A."/>
            <person name="Goldman G.H."/>
            <person name="Rokas A."/>
        </authorList>
    </citation>
    <scope>NUCLEOTIDE SEQUENCE</scope>
    <source>
        <strain evidence="2">CNM-CM6805</strain>
    </source>
</reference>
<proteinExistence type="predicted"/>
<dbReference type="EMBL" id="JAAAPX010000029">
    <property type="protein sequence ID" value="KAF4239910.1"/>
    <property type="molecule type" value="Genomic_DNA"/>
</dbReference>
<keyword evidence="3" id="KW-1185">Reference proteome</keyword>
<evidence type="ECO:0000313" key="3">
    <source>
        <dbReference type="Proteomes" id="UP000653565"/>
    </source>
</evidence>
<reference evidence="2" key="1">
    <citation type="journal article" date="2020" name="bioRxiv">
        <title>Genomic and phenotypic heterogeneity of clinical isolates of the human pathogens Aspergillus fumigatus, Aspergillus lentulus and Aspergillus fumigatiaffinis.</title>
        <authorList>
            <person name="dos Santos R.A.C."/>
            <person name="Steenwyk J.L."/>
            <person name="Rivero-Menendez O."/>
            <person name="Mead M.E."/>
            <person name="Silva L.P."/>
            <person name="Bastos R.W."/>
            <person name="Alastruey-Izquierdo A."/>
            <person name="Goldman G.H."/>
            <person name="Rokas A."/>
        </authorList>
    </citation>
    <scope>NUCLEOTIDE SEQUENCE</scope>
    <source>
        <strain evidence="2">CNM-CM6805</strain>
    </source>
</reference>
<sequence>MATTIKLPYYAVDLPCQLPTEAEIDEAADIAEQYGGRRVVAIEPHFVLKFGLGIELLEGENMIFIRENTSILVPRVYALYISENTGKKYIVMERITGQSLLSSWPRLGLKEKESVVSTLRQYFTELRQLPPPSYYGSLGKRPLLDGIFWTQEPDPAINGPFASNEDLIEAMAKKHTHDFGPSIRADFLRHCLPRVLRDQCPTFTHGDFQRKNIMLQVKEDDVGDDSAKLQVVVLDWEKSGWYPAYWEYCLAYCALRFDDDWCLWVDKAVDPFVSEAALLYQIRLELWS</sequence>
<dbReference type="AlphaFoldDB" id="A0A8H4HBV2"/>
<organism evidence="2 3">
    <name type="scientific">Aspergillus fumigatiaffinis</name>
    <dbReference type="NCBI Taxonomy" id="340414"/>
    <lineage>
        <taxon>Eukaryota</taxon>
        <taxon>Fungi</taxon>
        <taxon>Dikarya</taxon>
        <taxon>Ascomycota</taxon>
        <taxon>Pezizomycotina</taxon>
        <taxon>Eurotiomycetes</taxon>
        <taxon>Eurotiomycetidae</taxon>
        <taxon>Eurotiales</taxon>
        <taxon>Aspergillaceae</taxon>
        <taxon>Aspergillus</taxon>
        <taxon>Aspergillus subgen. Fumigati</taxon>
    </lineage>
</organism>
<accession>A0A8H4HBV2</accession>
<name>A0A8H4HBV2_9EURO</name>
<dbReference type="Proteomes" id="UP000653565">
    <property type="component" value="Unassembled WGS sequence"/>
</dbReference>
<protein>
    <recommendedName>
        <fullName evidence="1">Aminoglycoside phosphotransferase domain-containing protein</fullName>
    </recommendedName>
</protein>
<dbReference type="PANTHER" id="PTHR21310">
    <property type="entry name" value="AMINOGLYCOSIDE PHOSPHOTRANSFERASE-RELATED-RELATED"/>
    <property type="match status" value="1"/>
</dbReference>
<dbReference type="InterPro" id="IPR002575">
    <property type="entry name" value="Aminoglycoside_PTrfase"/>
</dbReference>
<dbReference type="PANTHER" id="PTHR21310:SF48">
    <property type="entry name" value="AMINOGLYCOSIDE PHOSPHOTRANSFERASE DOMAIN-CONTAINING PROTEIN"/>
    <property type="match status" value="1"/>
</dbReference>